<feature type="region of interest" description="Disordered" evidence="1">
    <location>
        <begin position="74"/>
        <end position="110"/>
    </location>
</feature>
<sequence>MSWDWRSTLITLIALSVSPTADTAQLKRLGEFFCARVRACWRRLLLETDPRATPDLEQNPDGQEHELDDLTMVICHPSPLPPSPSLPAPDPVEQKEDGPYPNRRRPTTSP</sequence>
<dbReference type="OrthoDB" id="10487601at2759"/>
<protein>
    <recommendedName>
        <fullName evidence="5">Secreted protein</fullName>
    </recommendedName>
</protein>
<evidence type="ECO:0000256" key="1">
    <source>
        <dbReference type="SAM" id="MobiDB-lite"/>
    </source>
</evidence>
<comment type="caution">
    <text evidence="3">The sequence shown here is derived from an EMBL/GenBank/DDBJ whole genome shotgun (WGS) entry which is preliminary data.</text>
</comment>
<proteinExistence type="predicted"/>
<dbReference type="Proteomes" id="UP000191342">
    <property type="component" value="Unassembled WGS sequence"/>
</dbReference>
<evidence type="ECO:0000256" key="2">
    <source>
        <dbReference type="SAM" id="SignalP"/>
    </source>
</evidence>
<dbReference type="AlphaFoldDB" id="A0A1V6T1Z0"/>
<evidence type="ECO:0008006" key="5">
    <source>
        <dbReference type="Google" id="ProtNLM"/>
    </source>
</evidence>
<feature type="compositionally biased region" description="Pro residues" evidence="1">
    <location>
        <begin position="78"/>
        <end position="90"/>
    </location>
</feature>
<feature type="chain" id="PRO_5012054019" description="Secreted protein" evidence="2">
    <location>
        <begin position="24"/>
        <end position="110"/>
    </location>
</feature>
<reference evidence="4" key="1">
    <citation type="journal article" date="2017" name="Nat. Microbiol.">
        <title>Global analysis of biosynthetic gene clusters reveals vast potential of secondary metabolite production in Penicillium species.</title>
        <authorList>
            <person name="Nielsen J.C."/>
            <person name="Grijseels S."/>
            <person name="Prigent S."/>
            <person name="Ji B."/>
            <person name="Dainat J."/>
            <person name="Nielsen K.F."/>
            <person name="Frisvad J.C."/>
            <person name="Workman M."/>
            <person name="Nielsen J."/>
        </authorList>
    </citation>
    <scope>NUCLEOTIDE SEQUENCE [LARGE SCALE GENOMIC DNA]</scope>
    <source>
        <strain evidence="4">IBT 14082</strain>
    </source>
</reference>
<organism evidence="3 4">
    <name type="scientific">Penicillium flavigenum</name>
    <dbReference type="NCBI Taxonomy" id="254877"/>
    <lineage>
        <taxon>Eukaryota</taxon>
        <taxon>Fungi</taxon>
        <taxon>Dikarya</taxon>
        <taxon>Ascomycota</taxon>
        <taxon>Pezizomycotina</taxon>
        <taxon>Eurotiomycetes</taxon>
        <taxon>Eurotiomycetidae</taxon>
        <taxon>Eurotiales</taxon>
        <taxon>Aspergillaceae</taxon>
        <taxon>Penicillium</taxon>
    </lineage>
</organism>
<feature type="signal peptide" evidence="2">
    <location>
        <begin position="1"/>
        <end position="23"/>
    </location>
</feature>
<keyword evidence="4" id="KW-1185">Reference proteome</keyword>
<evidence type="ECO:0000313" key="4">
    <source>
        <dbReference type="Proteomes" id="UP000191342"/>
    </source>
</evidence>
<name>A0A1V6T1Z0_9EURO</name>
<dbReference type="EMBL" id="MLQL01000018">
    <property type="protein sequence ID" value="OQE19773.1"/>
    <property type="molecule type" value="Genomic_DNA"/>
</dbReference>
<keyword evidence="2" id="KW-0732">Signal</keyword>
<gene>
    <name evidence="3" type="ORF">PENFLA_c018G04164</name>
</gene>
<evidence type="ECO:0000313" key="3">
    <source>
        <dbReference type="EMBL" id="OQE19773.1"/>
    </source>
</evidence>
<accession>A0A1V6T1Z0</accession>